<feature type="binding site" evidence="17">
    <location>
        <position position="846"/>
    </location>
    <ligand>
        <name>Mn(2+)</name>
        <dbReference type="ChEBI" id="CHEBI:29035"/>
        <label>3</label>
    </ligand>
</feature>
<dbReference type="InterPro" id="IPR005483">
    <property type="entry name" value="CPSase_dom"/>
</dbReference>
<dbReference type="SUPFAM" id="SSF52335">
    <property type="entry name" value="Methylglyoxal synthase-like"/>
    <property type="match status" value="1"/>
</dbReference>
<dbReference type="NCBIfam" id="NF009455">
    <property type="entry name" value="PRK12815.1"/>
    <property type="match status" value="1"/>
</dbReference>
<dbReference type="HAMAP" id="MF_01210_A">
    <property type="entry name" value="CPSase_L_chain_A"/>
    <property type="match status" value="1"/>
</dbReference>
<feature type="binding site" evidence="17">
    <location>
        <position position="210"/>
    </location>
    <ligand>
        <name>ATP</name>
        <dbReference type="ChEBI" id="CHEBI:30616"/>
        <label>1</label>
    </ligand>
</feature>
<dbReference type="FunFam" id="3.30.470.20:FF:000001">
    <property type="entry name" value="Carbamoyl-phosphate synthase large chain"/>
    <property type="match status" value="1"/>
</dbReference>
<name>A0A1Y3PRV6_9BACI</name>
<dbReference type="SUPFAM" id="SSF52440">
    <property type="entry name" value="PreATP-grasp domain"/>
    <property type="match status" value="2"/>
</dbReference>
<evidence type="ECO:0000256" key="4">
    <source>
        <dbReference type="ARBA" id="ARBA00022571"/>
    </source>
</evidence>
<comment type="pathway">
    <text evidence="17">Pyrimidine metabolism; UMP biosynthesis via de novo pathway; (S)-dihydroorotate from bicarbonate: step 1/3.</text>
</comment>
<feature type="binding site" evidence="17">
    <location>
        <position position="284"/>
    </location>
    <ligand>
        <name>ATP</name>
        <dbReference type="ChEBI" id="CHEBI:30616"/>
        <label>1</label>
    </ligand>
</feature>
<dbReference type="SMART" id="SM01096">
    <property type="entry name" value="CPSase_L_D3"/>
    <property type="match status" value="1"/>
</dbReference>
<feature type="binding site" evidence="17">
    <location>
        <position position="762"/>
    </location>
    <ligand>
        <name>ATP</name>
        <dbReference type="ChEBI" id="CHEBI:30616"/>
        <label>2</label>
    </ligand>
</feature>
<feature type="binding site" evidence="17">
    <location>
        <position position="284"/>
    </location>
    <ligand>
        <name>Mn(2+)</name>
        <dbReference type="ChEBI" id="CHEBI:29035"/>
        <label>1</label>
    </ligand>
</feature>
<dbReference type="HAMAP" id="MF_01210_B">
    <property type="entry name" value="CPSase_L_chain_B"/>
    <property type="match status" value="1"/>
</dbReference>
<feature type="binding site" evidence="17">
    <location>
        <position position="794"/>
    </location>
    <ligand>
        <name>ATP</name>
        <dbReference type="ChEBI" id="CHEBI:30616"/>
        <label>2</label>
    </ligand>
</feature>
<keyword evidence="4 17" id="KW-0055">Arginine biosynthesis</keyword>
<dbReference type="InterPro" id="IPR036914">
    <property type="entry name" value="MGS-like_dom_sf"/>
</dbReference>
<accession>A0A1Y3PRV6</accession>
<feature type="binding site" evidence="17">
    <location>
        <position position="298"/>
    </location>
    <ligand>
        <name>Mn(2+)</name>
        <dbReference type="ChEBI" id="CHEBI:29035"/>
        <label>2</label>
    </ligand>
</feature>
<evidence type="ECO:0000256" key="9">
    <source>
        <dbReference type="ARBA" id="ARBA00022741"/>
    </source>
</evidence>
<feature type="binding site" evidence="17">
    <location>
        <position position="300"/>
    </location>
    <ligand>
        <name>Mn(2+)</name>
        <dbReference type="ChEBI" id="CHEBI:29035"/>
        <label>2</label>
    </ligand>
</feature>
<dbReference type="Gene3D" id="3.30.470.20">
    <property type="entry name" value="ATP-grasp fold, B domain"/>
    <property type="match status" value="2"/>
</dbReference>
<dbReference type="GO" id="GO:0006541">
    <property type="term" value="P:glutamine metabolic process"/>
    <property type="evidence" value="ECO:0007669"/>
    <property type="project" value="TreeGrafter"/>
</dbReference>
<keyword evidence="12 17" id="KW-0665">Pyrimidine biosynthesis</keyword>
<evidence type="ECO:0000256" key="12">
    <source>
        <dbReference type="ARBA" id="ARBA00022975"/>
    </source>
</evidence>
<dbReference type="InterPro" id="IPR006275">
    <property type="entry name" value="CPSase_lsu"/>
</dbReference>
<dbReference type="PROSITE" id="PS51855">
    <property type="entry name" value="MGS"/>
    <property type="match status" value="1"/>
</dbReference>
<feature type="domain" description="ATP-grasp" evidence="18">
    <location>
        <begin position="133"/>
        <end position="327"/>
    </location>
</feature>
<proteinExistence type="inferred from homology"/>
<dbReference type="PRINTS" id="PR00098">
    <property type="entry name" value="CPSASE"/>
</dbReference>
<keyword evidence="11" id="KW-0460">Magnesium</keyword>
<evidence type="ECO:0000256" key="1">
    <source>
        <dbReference type="ARBA" id="ARBA00001936"/>
    </source>
</evidence>
<dbReference type="Gene3D" id="1.10.1030.10">
    <property type="entry name" value="Carbamoyl-phosphate synthetase, large subunit oligomerisation domain"/>
    <property type="match status" value="1"/>
</dbReference>
<evidence type="ECO:0000256" key="2">
    <source>
        <dbReference type="ARBA" id="ARBA00005077"/>
    </source>
</evidence>
<dbReference type="SUPFAM" id="SSF48108">
    <property type="entry name" value="Carbamoyl phosphate synthetase, large subunit connection domain"/>
    <property type="match status" value="1"/>
</dbReference>
<evidence type="ECO:0000256" key="10">
    <source>
        <dbReference type="ARBA" id="ARBA00022840"/>
    </source>
</evidence>
<dbReference type="Gene3D" id="3.30.1490.20">
    <property type="entry name" value="ATP-grasp fold, A domain"/>
    <property type="match status" value="1"/>
</dbReference>
<dbReference type="FunFam" id="3.40.50.20:FF:000001">
    <property type="entry name" value="Carbamoyl-phosphate synthase large chain"/>
    <property type="match status" value="2"/>
</dbReference>
<evidence type="ECO:0000256" key="7">
    <source>
        <dbReference type="ARBA" id="ARBA00022723"/>
    </source>
</evidence>
<evidence type="ECO:0000313" key="20">
    <source>
        <dbReference type="EMBL" id="OUM87059.1"/>
    </source>
</evidence>
<comment type="caution">
    <text evidence="17">Lacks conserved residue(s) required for the propagation of feature annotation.</text>
</comment>
<comment type="cofactor">
    <cofactor evidence="17">
        <name>Mg(2+)</name>
        <dbReference type="ChEBI" id="CHEBI:18420"/>
    </cofactor>
    <cofactor evidence="17">
        <name>Mn(2+)</name>
        <dbReference type="ChEBI" id="CHEBI:29035"/>
    </cofactor>
    <text evidence="17">Binds 4 Mg(2+) or Mn(2+) ions per subunit.</text>
</comment>
<feature type="binding site" evidence="17">
    <location>
        <position position="848"/>
    </location>
    <ligand>
        <name>Mg(2+)</name>
        <dbReference type="ChEBI" id="CHEBI:18420"/>
        <label>4</label>
    </ligand>
</feature>
<dbReference type="InterPro" id="IPR011607">
    <property type="entry name" value="MGS-like_dom"/>
</dbReference>
<feature type="binding site" evidence="17">
    <location>
        <position position="175"/>
    </location>
    <ligand>
        <name>ATP</name>
        <dbReference type="ChEBI" id="CHEBI:30616"/>
        <label>1</label>
    </ligand>
</feature>
<feature type="region of interest" description="Allosteric domain" evidence="17">
    <location>
        <begin position="967"/>
        <end position="1109"/>
    </location>
</feature>
<feature type="binding site" evidence="17">
    <location>
        <position position="766"/>
    </location>
    <ligand>
        <name>ATP</name>
        <dbReference type="ChEBI" id="CHEBI:30616"/>
        <label>2</label>
    </ligand>
</feature>
<dbReference type="Proteomes" id="UP000196475">
    <property type="component" value="Unassembled WGS sequence"/>
</dbReference>
<dbReference type="InterPro" id="IPR011761">
    <property type="entry name" value="ATP-grasp"/>
</dbReference>
<comment type="subunit">
    <text evidence="17">Composed of two chains; the small (or glutamine) chain promotes the hydrolysis of glutamine to ammonia, which is used by the large (or ammonia) chain to synthesize carbamoyl phosphate. Tetramer of heterodimers (alpha,beta)4.</text>
</comment>
<feature type="domain" description="MGS-like" evidence="19">
    <location>
        <begin position="967"/>
        <end position="1109"/>
    </location>
</feature>
<dbReference type="InterPro" id="IPR005480">
    <property type="entry name" value="CPSase_lsu_oligo"/>
</dbReference>
<comment type="catalytic activity">
    <reaction evidence="14 17">
        <text>hydrogencarbonate + NH4(+) + 2 ATP = carbamoyl phosphate + 2 ADP + phosphate + 2 H(+)</text>
        <dbReference type="Rhea" id="RHEA:18029"/>
        <dbReference type="ChEBI" id="CHEBI:15378"/>
        <dbReference type="ChEBI" id="CHEBI:17544"/>
        <dbReference type="ChEBI" id="CHEBI:28938"/>
        <dbReference type="ChEBI" id="CHEBI:30616"/>
        <dbReference type="ChEBI" id="CHEBI:43474"/>
        <dbReference type="ChEBI" id="CHEBI:58228"/>
        <dbReference type="ChEBI" id="CHEBI:456216"/>
        <dbReference type="EC" id="6.3.4.16"/>
    </reaction>
</comment>
<dbReference type="EMBL" id="LZRT01000080">
    <property type="protein sequence ID" value="OUM87059.1"/>
    <property type="molecule type" value="Genomic_DNA"/>
</dbReference>
<dbReference type="FunFam" id="3.30.470.20:FF:000026">
    <property type="entry name" value="Carbamoyl-phosphate synthase large chain"/>
    <property type="match status" value="1"/>
</dbReference>
<feature type="binding site" evidence="17">
    <location>
        <position position="241"/>
    </location>
    <ligand>
        <name>ATP</name>
        <dbReference type="ChEBI" id="CHEBI:30616"/>
        <label>1</label>
    </ligand>
</feature>
<dbReference type="PANTHER" id="PTHR11405">
    <property type="entry name" value="CARBAMOYLTRANSFERASE FAMILY MEMBER"/>
    <property type="match status" value="1"/>
</dbReference>
<feature type="binding site" evidence="17">
    <location>
        <position position="792"/>
    </location>
    <ligand>
        <name>ATP</name>
        <dbReference type="ChEBI" id="CHEBI:30616"/>
        <label>2</label>
    </ligand>
</feature>
<dbReference type="FunFam" id="1.10.1030.10:FF:000002">
    <property type="entry name" value="Carbamoyl-phosphate synthase large chain"/>
    <property type="match status" value="1"/>
</dbReference>
<feature type="binding site" evidence="17">
    <location>
        <position position="721"/>
    </location>
    <ligand>
        <name>ATP</name>
        <dbReference type="ChEBI" id="CHEBI:30616"/>
        <label>2</label>
    </ligand>
</feature>
<evidence type="ECO:0000256" key="5">
    <source>
        <dbReference type="ARBA" id="ARBA00022598"/>
    </source>
</evidence>
<feature type="binding site" evidence="17">
    <location>
        <position position="834"/>
    </location>
    <ligand>
        <name>Mg(2+)</name>
        <dbReference type="ChEBI" id="CHEBI:18420"/>
        <label>3</label>
    </ligand>
</feature>
<dbReference type="InterPro" id="IPR058047">
    <property type="entry name" value="CPSase_preATP-grasp"/>
</dbReference>
<comment type="similarity">
    <text evidence="3 17">Belongs to the CarB family.</text>
</comment>
<comment type="cofactor">
    <cofactor evidence="1">
        <name>Mn(2+)</name>
        <dbReference type="ChEBI" id="CHEBI:29035"/>
    </cofactor>
</comment>
<dbReference type="AlphaFoldDB" id="A0A1Y3PRV6"/>
<dbReference type="PANTHER" id="PTHR11405:SF53">
    <property type="entry name" value="CARBAMOYL-PHOSPHATE SYNTHASE [AMMONIA], MITOCHONDRIAL"/>
    <property type="match status" value="1"/>
</dbReference>
<evidence type="ECO:0000256" key="3">
    <source>
        <dbReference type="ARBA" id="ARBA00009799"/>
    </source>
</evidence>
<keyword evidence="8 17" id="KW-0677">Repeat</keyword>
<dbReference type="GO" id="GO:0004088">
    <property type="term" value="F:carbamoyl-phosphate synthase (glutamine-hydrolyzing) activity"/>
    <property type="evidence" value="ECO:0007669"/>
    <property type="project" value="UniProtKB-UniRule"/>
</dbReference>
<evidence type="ECO:0000256" key="11">
    <source>
        <dbReference type="ARBA" id="ARBA00022842"/>
    </source>
</evidence>
<dbReference type="GO" id="GO:0006526">
    <property type="term" value="P:L-arginine biosynthetic process"/>
    <property type="evidence" value="ECO:0007669"/>
    <property type="project" value="UniProtKB-UniRule"/>
</dbReference>
<dbReference type="PROSITE" id="PS00866">
    <property type="entry name" value="CPSASE_1"/>
    <property type="match status" value="2"/>
</dbReference>
<dbReference type="EC" id="6.3.5.5" evidence="17"/>
<evidence type="ECO:0000313" key="21">
    <source>
        <dbReference type="Proteomes" id="UP000196475"/>
    </source>
</evidence>
<comment type="function">
    <text evidence="16">Small subunit of the glutamine-dependent carbamoyl phosphate synthetase (CPSase). CPSase catalyzes the formation of carbamoyl phosphate from the ammonia moiety of glutamine, carbonate, and phosphate donated by ATP, constituting the first step of the biosynthetic pathway leading to pyrimidine nucleotides. The large subunit (synthetase) binds the substrates ammonia (free or transferred from glutamine from the small subunit), hydrogencarbonate and ATP and carries out an ATP-coupled ligase reaction, activating hydrogencarbonate by forming carboxy phosphate which reacts with ammonia to form carbamoyl phosphate.</text>
</comment>
<dbReference type="SMART" id="SM00851">
    <property type="entry name" value="MGS"/>
    <property type="match status" value="1"/>
</dbReference>
<gene>
    <name evidence="17" type="primary">carB</name>
    <name evidence="20" type="ORF">BAA01_16760</name>
</gene>
<evidence type="ECO:0000256" key="15">
    <source>
        <dbReference type="ARBA" id="ARBA00048816"/>
    </source>
</evidence>
<feature type="binding site" evidence="17">
    <location>
        <position position="129"/>
    </location>
    <ligand>
        <name>ATP</name>
        <dbReference type="ChEBI" id="CHEBI:30616"/>
        <label>1</label>
    </ligand>
</feature>
<feature type="binding site" evidence="17">
    <location>
        <position position="169"/>
    </location>
    <ligand>
        <name>ATP</name>
        <dbReference type="ChEBI" id="CHEBI:30616"/>
        <label>1</label>
    </ligand>
</feature>
<dbReference type="FunFam" id="3.30.1490.20:FF:000001">
    <property type="entry name" value="Carbamoyl-phosphate synthase large chain"/>
    <property type="match status" value="1"/>
</dbReference>
<feature type="binding site" evidence="17">
    <location>
        <position position="208"/>
    </location>
    <ligand>
        <name>ATP</name>
        <dbReference type="ChEBI" id="CHEBI:30616"/>
        <label>1</label>
    </ligand>
</feature>
<evidence type="ECO:0000259" key="19">
    <source>
        <dbReference type="PROSITE" id="PS51855"/>
    </source>
</evidence>
<evidence type="ECO:0000256" key="16">
    <source>
        <dbReference type="ARBA" id="ARBA00060037"/>
    </source>
</evidence>
<feature type="binding site" evidence="17">
    <location>
        <position position="791"/>
    </location>
    <ligand>
        <name>ATP</name>
        <dbReference type="ChEBI" id="CHEBI:30616"/>
        <label>2</label>
    </ligand>
</feature>
<feature type="domain" description="ATP-grasp" evidence="18">
    <location>
        <begin position="685"/>
        <end position="875"/>
    </location>
</feature>
<feature type="binding site" evidence="17">
    <location>
        <position position="846"/>
    </location>
    <ligand>
        <name>Mg(2+)</name>
        <dbReference type="ChEBI" id="CHEBI:18420"/>
        <label>3</label>
    </ligand>
</feature>
<dbReference type="InterPro" id="IPR033937">
    <property type="entry name" value="MGS_CPS_CarB"/>
</dbReference>
<feature type="binding site" evidence="17">
    <location>
        <position position="846"/>
    </location>
    <ligand>
        <name>Mg(2+)</name>
        <dbReference type="ChEBI" id="CHEBI:18420"/>
        <label>4</label>
    </ligand>
</feature>
<feature type="binding site" evidence="17">
    <location>
        <position position="793"/>
    </location>
    <ligand>
        <name>ATP</name>
        <dbReference type="ChEBI" id="CHEBI:30616"/>
        <label>2</label>
    </ligand>
</feature>
<feature type="binding site" evidence="17">
    <location>
        <position position="298"/>
    </location>
    <ligand>
        <name>Mn(2+)</name>
        <dbReference type="ChEBI" id="CHEBI:29035"/>
        <label>1</label>
    </ligand>
</feature>
<comment type="function">
    <text evidence="17">Large subunit of the glutamine-dependent carbamoyl phosphate synthetase (CPSase). CPSase catalyzes the formation of carbamoyl phosphate from the ammonia moiety of glutamine, carbonate, and phosphate donated by ATP, constituting the first step of 2 biosynthetic pathways, one leading to arginine and/or urea and the other to pyrimidine nucleotides. The large subunit (synthetase) binds the substrates ammonia (free or transferred from glutamine from the small subunit), hydrogencarbonate and ATP and carries out an ATP-coupled ligase reaction, activating hydrogencarbonate by forming carboxy phosphate which reacts with ammonia to form carbamoyl phosphate.</text>
</comment>
<dbReference type="GO" id="GO:0046872">
    <property type="term" value="F:metal ion binding"/>
    <property type="evidence" value="ECO:0007669"/>
    <property type="project" value="UniProtKB-KW"/>
</dbReference>
<keyword evidence="9 17" id="KW-0547">Nucleotide-binding</keyword>
<dbReference type="InterPro" id="IPR013815">
    <property type="entry name" value="ATP_grasp_subdomain_1"/>
</dbReference>
<feature type="binding site" evidence="17">
    <location>
        <position position="834"/>
    </location>
    <ligand>
        <name>Mn(2+)</name>
        <dbReference type="ChEBI" id="CHEBI:29035"/>
        <label>3</label>
    </ligand>
</feature>
<dbReference type="Pfam" id="PF02142">
    <property type="entry name" value="MGS"/>
    <property type="match status" value="1"/>
</dbReference>
<feature type="binding site" evidence="17">
    <location>
        <position position="215"/>
    </location>
    <ligand>
        <name>ATP</name>
        <dbReference type="ChEBI" id="CHEBI:30616"/>
        <label>1</label>
    </ligand>
</feature>
<feature type="binding site" evidence="17">
    <location>
        <position position="298"/>
    </location>
    <ligand>
        <name>Mg(2+)</name>
        <dbReference type="ChEBI" id="CHEBI:18420"/>
        <label>1</label>
    </ligand>
</feature>
<feature type="binding site" evidence="17">
    <location>
        <position position="298"/>
    </location>
    <ligand>
        <name>Mg(2+)</name>
        <dbReference type="ChEBI" id="CHEBI:18420"/>
        <label>2</label>
    </ligand>
</feature>
<feature type="binding site" evidence="17">
    <location>
        <position position="834"/>
    </location>
    <ligand>
        <name>ATP</name>
        <dbReference type="ChEBI" id="CHEBI:30616"/>
        <label>2</label>
    </ligand>
</feature>
<feature type="binding site" evidence="17">
    <location>
        <position position="846"/>
    </location>
    <ligand>
        <name>Mn(2+)</name>
        <dbReference type="ChEBI" id="CHEBI:29035"/>
        <label>4</label>
    </ligand>
</feature>
<dbReference type="PROSITE" id="PS00867">
    <property type="entry name" value="CPSASE_2"/>
    <property type="match status" value="2"/>
</dbReference>
<dbReference type="CDD" id="cd01424">
    <property type="entry name" value="MGS_CPS_II"/>
    <property type="match status" value="1"/>
</dbReference>
<evidence type="ECO:0000256" key="13">
    <source>
        <dbReference type="ARBA" id="ARBA00023211"/>
    </source>
</evidence>
<keyword evidence="5 17" id="KW-0436">Ligase</keyword>
<sequence length="1109" mass="120153">MPKRKDLKRVLVIGSGPIIIGQAAEFDYSGTQALQALLEEGLKVILVNPNPATIMTDAQMADRIYLEPLTPEFVERVIAKERPQGLLPTLGGQVGLNLATQLAETGVLEKYGVELIGTPLQAIRQAEDRGEFKALMHTLGEPIPESAIVTSVSDALAFAEKIGFPVIVRPAYTLGGTGGGMAKDAKDLAEIVGRALKLSPIGQCLIEQSVYGWKEIEYEVLRDSAGNAITVCNMENIDPVGVHTGDSIVVAPSQTLTDREYQMLRSSALKIINALGIQGGCNVQFALNPNSREYVVIEVNPRVSRSSALASKATGYPIAKVSAKIAIGLTLDEIKNPVTGTTYAAFEPALDYVVVKIPRFPFDKFPGASRILGTQMKATGEVMAIDRTFPGALQKAIRSLEIGRDGLMHPGIQNISDQELEQKIITHNDERLFAIAEALRRGWTWQTISRLSHIDKFFVQGIGQIVEMERLIAHSGYEGLNRSILWKAKRLGFSDSAIGRLVGKDALTIRQLRKSLGVRPVYKMVDTCAAEFEAATPYYYSTYDGETEVEAPSGAKAIVLGSGPIRIGQGIEFDYSAVHAAWALREEGIQSVIINNNPETVSTDFNTSNRLYFEPLTVEDVLNVIEQEGGEWPYGHGQPDIAGVVAQFGGQTAINLSGPLANVGVPLLGTPVEEVDRAEDRKKFDQLLAELGISRPPGGTAVTVEDAVRIANQIGYPVLVRPSYVLGGRAMEIVYFEEELRAYMATAVEVSESRPVLIDKYLLGKEIEVDAVSDGKQVLIAGIMEHVERAGVHSGDSIAVYPAMGISHKVRERVLDYTTRLALALRVKGLVNIQYVIYGSEVYVLEVNLRASRTVPFLAKAAGIPLANLATRVIAGRTLQELGYKPAPDSAVIRHTLNVSSGQSAEGYGWIWPEPNRVAVKAPVFSWQKLTSVDVSLSPEMKSTGEVMGSDRDFPRALYKTLLAAGLRVPQKGAVLITVADRDKAEILPIAAELASLGFRIFATSGTARALKASGIPCTQVNKVSEGSTNILDLVRNGEIHLVINTPSRSNREVDRDGFLIRRTAVEHNVPCLTSLDTARAVVQMLAAISEGTPMDVSALQDWNSVPQI</sequence>
<feature type="binding site" evidence="17">
    <location>
        <position position="242"/>
    </location>
    <ligand>
        <name>ATP</name>
        <dbReference type="ChEBI" id="CHEBI:30616"/>
        <label>1</label>
    </ligand>
</feature>
<feature type="region of interest" description="Carboxyphosphate synthetic domain" evidence="17">
    <location>
        <begin position="1"/>
        <end position="401"/>
    </location>
</feature>
<keyword evidence="10 17" id="KW-0067">ATP-binding</keyword>
<keyword evidence="7" id="KW-0479">Metal-binding</keyword>
<dbReference type="Gene3D" id="3.40.50.1380">
    <property type="entry name" value="Methylglyoxal synthase-like domain"/>
    <property type="match status" value="1"/>
</dbReference>
<evidence type="ECO:0000256" key="8">
    <source>
        <dbReference type="ARBA" id="ARBA00022737"/>
    </source>
</evidence>
<dbReference type="UniPathway" id="UPA00068">
    <property type="reaction ID" value="UER00171"/>
</dbReference>
<dbReference type="Pfam" id="PF02786">
    <property type="entry name" value="CPSase_L_D2"/>
    <property type="match status" value="2"/>
</dbReference>
<dbReference type="SUPFAM" id="SSF56059">
    <property type="entry name" value="Glutathione synthetase ATP-binding domain-like"/>
    <property type="match status" value="2"/>
</dbReference>
<comment type="catalytic activity">
    <reaction evidence="15 17">
        <text>hydrogencarbonate + L-glutamine + 2 ATP + H2O = carbamoyl phosphate + L-glutamate + 2 ADP + phosphate + 2 H(+)</text>
        <dbReference type="Rhea" id="RHEA:18633"/>
        <dbReference type="ChEBI" id="CHEBI:15377"/>
        <dbReference type="ChEBI" id="CHEBI:15378"/>
        <dbReference type="ChEBI" id="CHEBI:17544"/>
        <dbReference type="ChEBI" id="CHEBI:29985"/>
        <dbReference type="ChEBI" id="CHEBI:30616"/>
        <dbReference type="ChEBI" id="CHEBI:43474"/>
        <dbReference type="ChEBI" id="CHEBI:58228"/>
        <dbReference type="ChEBI" id="CHEBI:58359"/>
        <dbReference type="ChEBI" id="CHEBI:456216"/>
        <dbReference type="EC" id="6.3.5.5"/>
    </reaction>
</comment>
<feature type="binding site" evidence="17">
    <location>
        <position position="846"/>
    </location>
    <ligand>
        <name>ATP</name>
        <dbReference type="ChEBI" id="CHEBI:30616"/>
        <label>2</label>
    </ligand>
</feature>
<comment type="pathway">
    <text evidence="2 17">Amino-acid biosynthesis; L-arginine biosynthesis; carbamoyl phosphate from bicarbonate: step 1/1.</text>
</comment>
<comment type="domain">
    <text evidence="17">The large subunit is composed of 2 ATP-grasp domains that are involved in binding the 2 ATP molecules needed for carbamoyl phosphate synthesis. The N-terminal ATP-grasp domain (referred to as the carboxyphosphate synthetic component) catalyzes the ATP-dependent phosphorylation of hydrogencarbonate to carboxyphosphate and the subsequent nucleophilic attack by ammonia to form a carbamate intermediate. The C-terminal ATP-grasp domain (referred to as the carbamoyl phosphate synthetic component) then catalyzes the phosphorylation of carbamate with the second ATP to form the end product carbamoyl phosphate. The reactive and unstable enzyme intermediates are sequentially channeled from one active site to the next through the interior of the protein over a distance of at least 96 A.</text>
</comment>
<dbReference type="InterPro" id="IPR016185">
    <property type="entry name" value="PreATP-grasp_dom_sf"/>
</dbReference>
<evidence type="ECO:0000256" key="17">
    <source>
        <dbReference type="HAMAP-Rule" id="MF_01210"/>
    </source>
</evidence>
<feature type="binding site" evidence="17">
    <location>
        <position position="176"/>
    </location>
    <ligand>
        <name>ATP</name>
        <dbReference type="ChEBI" id="CHEBI:30616"/>
        <label>1</label>
    </ligand>
</feature>
<evidence type="ECO:0000256" key="14">
    <source>
        <dbReference type="ARBA" id="ARBA00047359"/>
    </source>
</evidence>
<keyword evidence="13" id="KW-0464">Manganese</keyword>
<dbReference type="Pfam" id="PF02787">
    <property type="entry name" value="CPSase_L_D3"/>
    <property type="match status" value="1"/>
</dbReference>
<protein>
    <recommendedName>
        <fullName evidence="17">Carbamoyl phosphate synthase large chain</fullName>
        <ecNumber evidence="17">6.3.4.16</ecNumber>
        <ecNumber evidence="17">6.3.5.5</ecNumber>
    </recommendedName>
    <alternativeName>
        <fullName evidence="17">Carbamoyl phosphate synthetase ammonia chain</fullName>
    </alternativeName>
</protein>
<dbReference type="GO" id="GO:0004087">
    <property type="term" value="F:carbamoyl-phosphate synthase (ammonia) activity"/>
    <property type="evidence" value="ECO:0007669"/>
    <property type="project" value="UniProtKB-EC"/>
</dbReference>
<feature type="binding site" evidence="17">
    <location>
        <position position="243"/>
    </location>
    <ligand>
        <name>ATP</name>
        <dbReference type="ChEBI" id="CHEBI:30616"/>
        <label>1</label>
    </ligand>
</feature>
<organism evidence="20 21">
    <name type="scientific">Bacillus thermozeamaize</name>
    <dbReference type="NCBI Taxonomy" id="230954"/>
    <lineage>
        <taxon>Bacteria</taxon>
        <taxon>Bacillati</taxon>
        <taxon>Bacillota</taxon>
        <taxon>Bacilli</taxon>
        <taxon>Bacillales</taxon>
        <taxon>Bacillaceae</taxon>
        <taxon>Bacillus</taxon>
    </lineage>
</organism>
<feature type="binding site" evidence="17">
    <location>
        <position position="284"/>
    </location>
    <ligand>
        <name>Mg(2+)</name>
        <dbReference type="ChEBI" id="CHEBI:18420"/>
        <label>1</label>
    </ligand>
</feature>
<dbReference type="NCBIfam" id="TIGR01369">
    <property type="entry name" value="CPSaseII_lrg"/>
    <property type="match status" value="1"/>
</dbReference>
<dbReference type="PROSITE" id="PS50975">
    <property type="entry name" value="ATP_GRASP"/>
    <property type="match status" value="2"/>
</dbReference>
<keyword evidence="6 17" id="KW-0028">Amino-acid biosynthesis</keyword>
<evidence type="ECO:0000259" key="18">
    <source>
        <dbReference type="PROSITE" id="PS50975"/>
    </source>
</evidence>
<dbReference type="UniPathway" id="UPA00070">
    <property type="reaction ID" value="UER00115"/>
</dbReference>
<comment type="caution">
    <text evidence="20">The sequence shown here is derived from an EMBL/GenBank/DDBJ whole genome shotgun (WGS) entry which is preliminary data.</text>
</comment>
<dbReference type="GO" id="GO:0005524">
    <property type="term" value="F:ATP binding"/>
    <property type="evidence" value="ECO:0007669"/>
    <property type="project" value="UniProtKB-UniRule"/>
</dbReference>
<feature type="binding site" evidence="17">
    <location>
        <position position="848"/>
    </location>
    <ligand>
        <name>Mn(2+)</name>
        <dbReference type="ChEBI" id="CHEBI:29035"/>
        <label>4</label>
    </ligand>
</feature>
<reference evidence="21" key="1">
    <citation type="submission" date="2016-06" db="EMBL/GenBank/DDBJ databases">
        <authorList>
            <person name="Nascimento L."/>
            <person name="Pereira R.V."/>
            <person name="Martins L.F."/>
            <person name="Quaggio R.B."/>
            <person name="Silva A.M."/>
            <person name="Setubal J.C."/>
        </authorList>
    </citation>
    <scope>NUCLEOTIDE SEQUENCE [LARGE SCALE GENOMIC DNA]</scope>
</reference>
<dbReference type="GO" id="GO:0005737">
    <property type="term" value="C:cytoplasm"/>
    <property type="evidence" value="ECO:0007669"/>
    <property type="project" value="TreeGrafter"/>
</dbReference>
<feature type="binding site" evidence="17">
    <location>
        <position position="760"/>
    </location>
    <ligand>
        <name>ATP</name>
        <dbReference type="ChEBI" id="CHEBI:30616"/>
        <label>2</label>
    </ligand>
</feature>
<dbReference type="GO" id="GO:0044205">
    <property type="term" value="P:'de novo' UMP biosynthetic process"/>
    <property type="evidence" value="ECO:0007669"/>
    <property type="project" value="UniProtKB-UniRule"/>
</dbReference>
<evidence type="ECO:0000256" key="6">
    <source>
        <dbReference type="ARBA" id="ARBA00022605"/>
    </source>
</evidence>
<dbReference type="InterPro" id="IPR036897">
    <property type="entry name" value="CarbamoylP_synth_lsu_oligo_sf"/>
</dbReference>
<dbReference type="InterPro" id="IPR005479">
    <property type="entry name" value="CPAse_ATP-bd"/>
</dbReference>
<dbReference type="EC" id="6.3.4.16" evidence="17"/>
<feature type="binding site" evidence="17">
    <location>
        <position position="300"/>
    </location>
    <ligand>
        <name>Mg(2+)</name>
        <dbReference type="ChEBI" id="CHEBI:18420"/>
        <label>2</label>
    </ligand>
</feature>
<dbReference type="Pfam" id="PF25596">
    <property type="entry name" value="CPSase_L_D1"/>
    <property type="match status" value="2"/>
</dbReference>
<feature type="binding site" evidence="17">
    <location>
        <position position="298"/>
    </location>
    <ligand>
        <name>ATP</name>
        <dbReference type="ChEBI" id="CHEBI:30616"/>
        <label>1</label>
    </ligand>
</feature>
<dbReference type="NCBIfam" id="NF003671">
    <property type="entry name" value="PRK05294.1"/>
    <property type="match status" value="1"/>
</dbReference>
<dbReference type="Gene3D" id="3.40.50.20">
    <property type="match status" value="2"/>
</dbReference>